<name>A0A8S1ZSH9_ARAAE</name>
<comment type="similarity">
    <text evidence="3">Belongs to the germin family.</text>
</comment>
<keyword evidence="17" id="KW-0472">Membrane</keyword>
<evidence type="ECO:0000256" key="12">
    <source>
        <dbReference type="ARBA" id="ARBA00023211"/>
    </source>
</evidence>
<feature type="compositionally biased region" description="Basic and acidic residues" evidence="16">
    <location>
        <begin position="2801"/>
        <end position="2841"/>
    </location>
</feature>
<feature type="compositionally biased region" description="Basic and acidic residues" evidence="16">
    <location>
        <begin position="2765"/>
        <end position="2793"/>
    </location>
</feature>
<evidence type="ECO:0000256" key="11">
    <source>
        <dbReference type="ARBA" id="ARBA00023180"/>
    </source>
</evidence>
<keyword evidence="12 13" id="KW-0464">Manganese</keyword>
<dbReference type="SUPFAM" id="SSF54001">
    <property type="entry name" value="Cysteine proteinases"/>
    <property type="match status" value="1"/>
</dbReference>
<protein>
    <recommendedName>
        <fullName evidence="19">CHHC U11-48K-type domain-containing protein</fullName>
    </recommendedName>
</protein>
<dbReference type="Proteomes" id="UP000682877">
    <property type="component" value="Chromosome 3"/>
</dbReference>
<dbReference type="PROSITE" id="PS00725">
    <property type="entry name" value="GERMIN"/>
    <property type="match status" value="2"/>
</dbReference>
<dbReference type="FunFam" id="2.60.120.10:FF:000005">
    <property type="entry name" value="Germin-like protein subfamily 1 member 8"/>
    <property type="match status" value="1"/>
</dbReference>
<evidence type="ECO:0000256" key="3">
    <source>
        <dbReference type="ARBA" id="ARBA00007456"/>
    </source>
</evidence>
<feature type="domain" description="CHHC U11-48K-type" evidence="19">
    <location>
        <begin position="2226"/>
        <end position="2253"/>
    </location>
</feature>
<evidence type="ECO:0000256" key="7">
    <source>
        <dbReference type="ARBA" id="ARBA00022729"/>
    </source>
</evidence>
<feature type="transmembrane region" description="Helical" evidence="17">
    <location>
        <begin position="588"/>
        <end position="609"/>
    </location>
</feature>
<keyword evidence="10 15" id="KW-1015">Disulfide bond</keyword>
<dbReference type="Gene3D" id="2.60.120.10">
    <property type="entry name" value="Jelly Rolls"/>
    <property type="match status" value="3"/>
</dbReference>
<evidence type="ECO:0000256" key="8">
    <source>
        <dbReference type="ARBA" id="ARBA00022771"/>
    </source>
</evidence>
<dbReference type="GO" id="GO:0008270">
    <property type="term" value="F:zinc ion binding"/>
    <property type="evidence" value="ECO:0007669"/>
    <property type="project" value="UniProtKB-KW"/>
</dbReference>
<evidence type="ECO:0000256" key="16">
    <source>
        <dbReference type="SAM" id="MobiDB-lite"/>
    </source>
</evidence>
<feature type="region of interest" description="Disordered" evidence="16">
    <location>
        <begin position="2686"/>
        <end position="2841"/>
    </location>
</feature>
<evidence type="ECO:0000256" key="14">
    <source>
        <dbReference type="PIRSR" id="PIRSR601929-2"/>
    </source>
</evidence>
<evidence type="ECO:0000256" key="17">
    <source>
        <dbReference type="SAM" id="Phobius"/>
    </source>
</evidence>
<feature type="binding site" evidence="14">
    <location>
        <position position="2013"/>
    </location>
    <ligand>
        <name>Mn(2+)</name>
        <dbReference type="ChEBI" id="CHEBI:29035"/>
    </ligand>
</feature>
<keyword evidence="4" id="KW-0052">Apoplast</keyword>
<feature type="chain" id="PRO_5035790505" description="CHHC U11-48K-type domain-containing protein" evidence="18">
    <location>
        <begin position="25"/>
        <end position="2841"/>
    </location>
</feature>
<evidence type="ECO:0000256" key="2">
    <source>
        <dbReference type="ARBA" id="ARBA00004271"/>
    </source>
</evidence>
<feature type="region of interest" description="Disordered" evidence="16">
    <location>
        <begin position="1885"/>
        <end position="1914"/>
    </location>
</feature>
<proteinExistence type="inferred from homology"/>
<feature type="signal peptide" evidence="18">
    <location>
        <begin position="1"/>
        <end position="24"/>
    </location>
</feature>
<dbReference type="Pfam" id="PF05253">
    <property type="entry name" value="zf-U11-48K"/>
    <property type="match status" value="1"/>
</dbReference>
<comment type="subcellular location">
    <subcellularLocation>
        <location evidence="2">Secreted</location>
        <location evidence="2">Extracellular space</location>
        <location evidence="2">Apoplast</location>
    </subcellularLocation>
</comment>
<dbReference type="Gene3D" id="3.90.70.10">
    <property type="entry name" value="Cysteine proteinases"/>
    <property type="match status" value="1"/>
</dbReference>
<sequence length="2841" mass="314629">MEGLLHFLLAKIILLALASSFVYCYDPNPLQDYCVATNETKGVYVNGKFCKDPRRVTANDFYTSGLNVPGNTSTGPGAKITAVDVERMPGLNTLGVGMARIDFAPGGLVPPHTHPRASEIFLVIKGKLFVGFVSSDEYNYTLFTKVLYPGDVFVFPKSLPQFHANVGKTNAVVIAAAGSQNPGRIIIASSFVSCYDPSPLQDYCVAKPTNETKGAFVNGRFCKDPKLVTANDFFASGLNIPGNTSNRLGSFVNPANIPGYNTLGVAIARIDFARIDFAPGGQIPPHIHPRASEVLLVVKGKLEAPSRFCVVERVQLHTFLQNSLSGRCICYPHRIGDAVFGSRPSIDPKILAKAFALDINIVRYLGSVLLHIEDKCGQNLDLERADQYLDQKISKGSKKSSDEDKRASAAMSSSTLLLPSKAISKPKLSQGSNAFLQCLALTRLLISYLIRGLHSKTCEEATVSVPQSKDKNIRCSITNTINPDRRKSHEGSAPLLQQREGSQKPALMMDLLELRTKNLTVKMKLFDAHCHLQDKRVIDEASQLISAAFSCRCYQFRSQWNLRESSDSPLLGNETAGDEKYFGKRRKIASWSIAHVCIGVLGLASAASAERLPMLFIILTTGAITALCVSLLGSLLAQVLTNSIVLKIQVQEIFPRTQVPVKSTIAVGVLAAALAFFMDFAQLSEMVFPVQLETVLLEGAYMLLYARSLLELVMVLPNSYNVHGGWSCAWGEGTFGWPYEVAEKINSNPVAAEATILSLHQSPQPYKACRYILENSQVANARFQAAAAIREAAIREWSFLATDDKGGLINFCLGYVMQHANSSEGYVLSKVSSVAAQLMKRGWLEFTPAEKEVFFYQINQAILGSRGLDVQFIGVNFLESLVSEFSPSTSSAMGLPREFHENCRKSLEQNFLKTFYQWTQDAALSVTNKIIESHSSVPEVKVCNATLRLMHQILNWEFRYSKGGTRASINVFSDGIRPDNALSRKTECVIVQPGASWCDVLLSSSHVGWLINLYSSVRQKFDLEGYWLDCPVAVSARKLIVQLCSLAGEISPSDNGQMQEQHLLLLLSGVLPWIDPPDVISKEIEEGRSGSEMIDGCRALLSIGTVTTPVVFDKLLRSLRPFGTLTLLSMLMGEVVKVLMANSTDEETWSYEARNILLDTWTTLLASMDGSGGNARLPPEGMHAAASLFSLIVESELKAKFVSLVASASATTEDDADCLASVSAMDERLGSYALIARAVVDATIPFLAKLFSDHVARLHQGRGTVDPTETLEEVYSLLLIIGHVLADEGEGETSLVPDALQSHFVDVVEANNHPVVVLSSSIIKFAEQCLDPEMRSSIFSPRLMEAVIWFLARWSFTYLMLVEDCNLGSNQLQSLPSRACLFTFFNEHNQGKFVLDIIVRISLTSLMSYPGEKDLQDSWRNLANAFANDKTLFLLNSVSQRSLAQTLVLSAYGMRSSDASNQYVKDLMAHMTSSLVDLSNNSDLKNLAQQPDIIMLIKCLHKSERSELIMDLTVEIDGKPRRSTCSIYSLGSPRWREPKAQKKLMILEGPNILTVVVKRFQSDNFGKLSKPINFPELLDISPYMSDPNHGDHPVFSLYAVVVHLDAMSTSFSGIVFWRFGQTSCVLSSTNYTRGWYFPFGLNGTLAGSAVVFFSYIGFDTVTSTVEEVHLNHWGSNCSMREFVGFPSGSATNCHDMARGGLLPAFFSEISPRTQVPVKSTIAIGVLAAALTFFMDVAQLSEMVSVGTLMAFTVVAACVLVLRYVPTDGVPLSSHWDFGNNFESDELIKQCLIDLKAFGNKLCFVAWLRSLESVMVLPNSYNDHGAALGEKEPLGGHMRPCFEFFQFTAKSCVSIVKLYMKGKGKDELGRDSFMLVRFPRDEGRVGEIHQDSGTSLENSLEDISSNANNDSGSNLGNSPASSLVYCYDPSPLQDYCVATNETNGVYVNGKFCKDPKCVTTNDFYTSGLNVPGNTSIGPGTKITVVDVERMPGLNTLGVDIARYDFAPGGLDPPHTHPRGSQIFLVMKGKLFVGFVSSNEYNYTLFTKVLYPGDVFVFPKGLIQFHANFGKTNAVVISAAGSQEPGRIIIGDAVFGSKPLIDPKVLAKAFALDLNKVKYLQAVSPSPELMDRPPSFPHYQHPNPNFFHHVPPPNPNPNFFFRPPPAHLQNPNNYSIAPPSPPPIRELSGTLTSLQSLLSECQRTLDSLSQNLALDHSSLLQKDENGGFVRCPFDSNHLMPPEALFLHSLRCPNPFDLTYLLGSFSCYRSSLEFKCCELQLNNNGDICVSLDDFADFGRNFFYRDCPGAVNFSELDGKKPTLTLPNVLSVECSDFVGSDENEKKSVLDKWLGVLPSDLCAIKSEINQWKDFPSSYSYSVLSSIVGSKAIATSDLRTWILVNSTRYGVIIDTFMRAHVFLLFRLCLKSAVKEACRLIESDANAVGEQKIMSCKSRTFECPVLIQVLSWLASQLVVLYGEGNGKYFALDMFKQCIVESASRVMLFQSEGTRPKCSGVFEDLDDASLSNKDVKMEKPFENSSGGEGGKTLDSPQVISVSRVAAAVAALYERSLLEGKIRAVRYAQPLTRYQRAAELGVMTAKADEERNRRCSYRPIIDHDGLPRQRSSNQDMNKMKTREELLAEERDYKRRRMSYRGKKVKRTPRQVLHDIIEEYTEEIKLAGGIGCFEKGMPLQSPSPIGSDQKESDFGYNTAPPTSTDASSSFYKQWKGENRAAIEYPMDDRNNSDKVKRHVEYDSGSSQRQQSHRSYKHGDRRDDKHSDRRDDKFTRSERHSLERKSYHRNHRSSREKSSSDYKTKRDDPYDRRSREPRNQNSFEDRYIPTERE</sequence>
<evidence type="ECO:0000256" key="15">
    <source>
        <dbReference type="PIRSR" id="PIRSR601929-3"/>
    </source>
</evidence>
<organism evidence="20 21">
    <name type="scientific">Arabidopsis arenosa</name>
    <name type="common">Sand rock-cress</name>
    <name type="synonym">Cardaminopsis arenosa</name>
    <dbReference type="NCBI Taxonomy" id="38785"/>
    <lineage>
        <taxon>Eukaryota</taxon>
        <taxon>Viridiplantae</taxon>
        <taxon>Streptophyta</taxon>
        <taxon>Embryophyta</taxon>
        <taxon>Tracheophyta</taxon>
        <taxon>Spermatophyta</taxon>
        <taxon>Magnoliopsida</taxon>
        <taxon>eudicotyledons</taxon>
        <taxon>Gunneridae</taxon>
        <taxon>Pentapetalae</taxon>
        <taxon>rosids</taxon>
        <taxon>malvids</taxon>
        <taxon>Brassicales</taxon>
        <taxon>Brassicaceae</taxon>
        <taxon>Camelineae</taxon>
        <taxon>Arabidopsis</taxon>
    </lineage>
</organism>
<evidence type="ECO:0000259" key="19">
    <source>
        <dbReference type="PROSITE" id="PS51800"/>
    </source>
</evidence>
<dbReference type="PROSITE" id="PS51800">
    <property type="entry name" value="ZF_CHHC_U11_48K"/>
    <property type="match status" value="1"/>
</dbReference>
<dbReference type="InterPro" id="IPR022776">
    <property type="entry name" value="TRM13/UPF0224_CHHC_Znf_dom"/>
</dbReference>
<evidence type="ECO:0000256" key="1">
    <source>
        <dbReference type="ARBA" id="ARBA00003629"/>
    </source>
</evidence>
<gene>
    <name evidence="20" type="ORF">AARE701A_LOCUS6290</name>
</gene>
<dbReference type="InterPro" id="IPR006045">
    <property type="entry name" value="Cupin_1"/>
</dbReference>
<dbReference type="InterPro" id="IPR014710">
    <property type="entry name" value="RmlC-like_jellyroll"/>
</dbReference>
<feature type="transmembrane region" description="Helical" evidence="17">
    <location>
        <begin position="615"/>
        <end position="640"/>
    </location>
</feature>
<dbReference type="PRINTS" id="PR00325">
    <property type="entry name" value="GERMIN"/>
</dbReference>
<feature type="disulfide bond" evidence="15">
    <location>
        <begin position="1935"/>
        <end position="1951"/>
    </location>
</feature>
<keyword evidence="17" id="KW-0812">Transmembrane</keyword>
<dbReference type="GO" id="GO:0009506">
    <property type="term" value="C:plasmodesma"/>
    <property type="evidence" value="ECO:0007669"/>
    <property type="project" value="UniProtKB-ARBA"/>
</dbReference>
<keyword evidence="9" id="KW-0862">Zinc</keyword>
<evidence type="ECO:0000256" key="9">
    <source>
        <dbReference type="ARBA" id="ARBA00022833"/>
    </source>
</evidence>
<feature type="compositionally biased region" description="Basic and acidic residues" evidence="16">
    <location>
        <begin position="2723"/>
        <end position="2750"/>
    </location>
</feature>
<evidence type="ECO:0000256" key="4">
    <source>
        <dbReference type="ARBA" id="ARBA00022523"/>
    </source>
</evidence>
<accession>A0A8S1ZSH9</accession>
<dbReference type="PANTHER" id="PTHR31238">
    <property type="entry name" value="GERMIN-LIKE PROTEIN SUBFAMILY 3 MEMBER 3"/>
    <property type="match status" value="1"/>
</dbReference>
<feature type="compositionally biased region" description="Low complexity" evidence="16">
    <location>
        <begin position="2707"/>
        <end position="2718"/>
    </location>
</feature>
<dbReference type="SUPFAM" id="SSF48371">
    <property type="entry name" value="ARM repeat"/>
    <property type="match status" value="1"/>
</dbReference>
<dbReference type="InterPro" id="IPR011051">
    <property type="entry name" value="RmlC_Cupin_sf"/>
</dbReference>
<dbReference type="InterPro" id="IPR011989">
    <property type="entry name" value="ARM-like"/>
</dbReference>
<dbReference type="SUPFAM" id="SSF51182">
    <property type="entry name" value="RmlC-like cupins"/>
    <property type="match status" value="3"/>
</dbReference>
<keyword evidence="6 13" id="KW-0479">Metal-binding</keyword>
<dbReference type="CDD" id="cd02241">
    <property type="entry name" value="cupin_OxOx"/>
    <property type="match status" value="3"/>
</dbReference>
<keyword evidence="21" id="KW-1185">Reference proteome</keyword>
<dbReference type="InterPro" id="IPR038765">
    <property type="entry name" value="Papain-like_cys_pep_sf"/>
</dbReference>
<feature type="binding site" evidence="14">
    <location>
        <position position="2015"/>
    </location>
    <ligand>
        <name>Mn(2+)</name>
        <dbReference type="ChEBI" id="CHEBI:29035"/>
    </ligand>
</feature>
<keyword evidence="17" id="KW-1133">Transmembrane helix</keyword>
<evidence type="ECO:0000256" key="6">
    <source>
        <dbReference type="ARBA" id="ARBA00022723"/>
    </source>
</evidence>
<evidence type="ECO:0000313" key="21">
    <source>
        <dbReference type="Proteomes" id="UP000682877"/>
    </source>
</evidence>
<dbReference type="GO" id="GO:0016579">
    <property type="term" value="P:protein deubiquitination"/>
    <property type="evidence" value="ECO:0007669"/>
    <property type="project" value="InterPro"/>
</dbReference>
<evidence type="ECO:0000256" key="13">
    <source>
        <dbReference type="PIRSR" id="PIRSR601929-1"/>
    </source>
</evidence>
<dbReference type="SMART" id="SM00835">
    <property type="entry name" value="Cupin_1"/>
    <property type="match status" value="2"/>
</dbReference>
<dbReference type="Gene3D" id="1.25.10.10">
    <property type="entry name" value="Leucine-rich Repeat Variant"/>
    <property type="match status" value="1"/>
</dbReference>
<reference evidence="20" key="1">
    <citation type="submission" date="2021-01" db="EMBL/GenBank/DDBJ databases">
        <authorList>
            <person name="Bezrukov I."/>
        </authorList>
    </citation>
    <scope>NUCLEOTIDE SEQUENCE</scope>
</reference>
<feature type="compositionally biased region" description="Polar residues" evidence="16">
    <location>
        <begin position="1890"/>
        <end position="1914"/>
    </location>
</feature>
<dbReference type="Gene3D" id="1.20.1740.10">
    <property type="entry name" value="Amino acid/polyamine transporter I"/>
    <property type="match status" value="1"/>
</dbReference>
<keyword evidence="7 18" id="KW-0732">Signal</keyword>
<comment type="function">
    <text evidence="1">May play a role in plant defense. Probably has no oxalate oxidase activity even if the active site is conserved.</text>
</comment>
<dbReference type="Pfam" id="PF00190">
    <property type="entry name" value="Cupin_1"/>
    <property type="match status" value="3"/>
</dbReference>
<dbReference type="InterPro" id="IPR019780">
    <property type="entry name" value="Germin_Mn-BS"/>
</dbReference>
<dbReference type="GO" id="GO:0004843">
    <property type="term" value="F:cysteine-type deubiquitinase activity"/>
    <property type="evidence" value="ECO:0007669"/>
    <property type="project" value="InterPro"/>
</dbReference>
<evidence type="ECO:0000313" key="20">
    <source>
        <dbReference type="EMBL" id="CAE5966068.1"/>
    </source>
</evidence>
<keyword evidence="5" id="KW-0964">Secreted</keyword>
<dbReference type="InterPro" id="IPR016024">
    <property type="entry name" value="ARM-type_fold"/>
</dbReference>
<keyword evidence="8" id="KW-0863">Zinc-finger</keyword>
<dbReference type="EMBL" id="LR999453">
    <property type="protein sequence ID" value="CAE5966068.1"/>
    <property type="molecule type" value="Genomic_DNA"/>
</dbReference>
<dbReference type="GO" id="GO:0010497">
    <property type="term" value="P:plasmodesmata-mediated intercellular transport"/>
    <property type="evidence" value="ECO:0007669"/>
    <property type="project" value="UniProtKB-ARBA"/>
</dbReference>
<dbReference type="GO" id="GO:0048046">
    <property type="term" value="C:apoplast"/>
    <property type="evidence" value="ECO:0007669"/>
    <property type="project" value="UniProtKB-SubCell"/>
</dbReference>
<evidence type="ECO:0000256" key="5">
    <source>
        <dbReference type="ARBA" id="ARBA00022525"/>
    </source>
</evidence>
<evidence type="ECO:0000256" key="18">
    <source>
        <dbReference type="SAM" id="SignalP"/>
    </source>
</evidence>
<keyword evidence="11" id="KW-0325">Glycoprotein</keyword>
<dbReference type="InterPro" id="IPR001929">
    <property type="entry name" value="Germin"/>
</dbReference>
<dbReference type="Pfam" id="PF00443">
    <property type="entry name" value="UCH"/>
    <property type="match status" value="1"/>
</dbReference>
<dbReference type="GO" id="GO:2000280">
    <property type="term" value="P:regulation of root development"/>
    <property type="evidence" value="ECO:0007669"/>
    <property type="project" value="UniProtKB-ARBA"/>
</dbReference>
<dbReference type="GO" id="GO:0030145">
    <property type="term" value="F:manganese ion binding"/>
    <property type="evidence" value="ECO:0007669"/>
    <property type="project" value="InterPro"/>
</dbReference>
<dbReference type="InterPro" id="IPR001394">
    <property type="entry name" value="Peptidase_C19_UCH"/>
</dbReference>
<dbReference type="FunFam" id="2.60.120.10:FF:000025">
    <property type="entry name" value="germin-like protein subfamily 2 member 1"/>
    <property type="match status" value="1"/>
</dbReference>
<evidence type="ECO:0000256" key="10">
    <source>
        <dbReference type="ARBA" id="ARBA00023157"/>
    </source>
</evidence>
<feature type="binding site" evidence="13">
    <location>
        <position position="2015"/>
    </location>
    <ligand>
        <name>oxalate</name>
        <dbReference type="ChEBI" id="CHEBI:30623"/>
    </ligand>
</feature>